<evidence type="ECO:0000256" key="1">
    <source>
        <dbReference type="ARBA" id="ARBA00004496"/>
    </source>
</evidence>
<evidence type="ECO:0000256" key="6">
    <source>
        <dbReference type="ARBA" id="ARBA00022840"/>
    </source>
</evidence>
<dbReference type="GO" id="GO:0004827">
    <property type="term" value="F:proline-tRNA ligase activity"/>
    <property type="evidence" value="ECO:0007669"/>
    <property type="project" value="UniProtKB-UniRule"/>
</dbReference>
<dbReference type="InterPro" id="IPR050062">
    <property type="entry name" value="Pro-tRNA_synthetase"/>
</dbReference>
<dbReference type="Gene3D" id="3.90.960.10">
    <property type="entry name" value="YbaK/aminoacyl-tRNA synthetase-associated domain"/>
    <property type="match status" value="1"/>
</dbReference>
<dbReference type="FunFam" id="3.30.930.10:FF:000065">
    <property type="entry name" value="Proline--tRNA ligase"/>
    <property type="match status" value="1"/>
</dbReference>
<keyword evidence="3 12" id="KW-0963">Cytoplasm</keyword>
<dbReference type="NCBIfam" id="NF006625">
    <property type="entry name" value="PRK09194.1"/>
    <property type="match status" value="1"/>
</dbReference>
<accession>I4B5Y5</accession>
<dbReference type="RefSeq" id="WP_014803198.1">
    <property type="nucleotide sequence ID" value="NC_018020.1"/>
</dbReference>
<dbReference type="InterPro" id="IPR007214">
    <property type="entry name" value="YbaK/aa-tRNA-synth-assoc-dom"/>
</dbReference>
<dbReference type="GO" id="GO:0005829">
    <property type="term" value="C:cytosol"/>
    <property type="evidence" value="ECO:0007669"/>
    <property type="project" value="TreeGrafter"/>
</dbReference>
<dbReference type="EMBL" id="CP002959">
    <property type="protein sequence ID" value="AFM12692.1"/>
    <property type="molecule type" value="Genomic_DNA"/>
</dbReference>
<dbReference type="CDD" id="cd00861">
    <property type="entry name" value="ProRS_anticodon_short"/>
    <property type="match status" value="1"/>
</dbReference>
<protein>
    <recommendedName>
        <fullName evidence="12">Proline--tRNA ligase</fullName>
        <ecNumber evidence="12">6.1.1.15</ecNumber>
    </recommendedName>
    <alternativeName>
        <fullName evidence="12">Prolyl-tRNA synthetase</fullName>
        <shortName evidence="12">ProRS</shortName>
    </alternativeName>
</protein>
<dbReference type="PANTHER" id="PTHR42753:SF2">
    <property type="entry name" value="PROLINE--TRNA LIGASE"/>
    <property type="match status" value="1"/>
</dbReference>
<dbReference type="InterPro" id="IPR036754">
    <property type="entry name" value="YbaK/aa-tRNA-synt-asso_dom_sf"/>
</dbReference>
<sequence length="605" mass="67540">MRASQLPLFTSKNDPNDAQVASHRLLSRAGYIRKQGSGLYAYLPFGDMVHRKIEQIIREEMNRFGGVEVTLPVITPAELWQESGRWDLMGKEMMRMQDRHEVGYALGPTHEEAMTDVARSFLQSYKQLPINLYQIGRKYRDEIRPRYGLIRCREFVMKDAYSFHADDKSLDETYQKMREAYRAIFERCGLKTIPVEADSGNMGGSGSEEFMVASSIGEETLLLCSDEACGYRSNQEKTAFFENPSRGESVSAQNETASEFETGALKTIEEVAKLTGQNPRDFIKAVIFEDAQNIYLCFVQGDRELSEIKMKNLAGATDYWLAAEETIKAVTGAEPGYAGPVGLKYKDGENVEGTLRQAQGDEKVMVSPSNHGKGKSADNRKTLRVFFDTHLKGRSGLITGANKTGYHTKNVAEGRDFTISEGHDLIVAHAGDICPQCKKAELTETRGIEVGHIFKLGKKYSEKMKLSVLDPNGKPLTPTMGCYGIGVGRTMATSIEQNHDERGLIWHKNLTPFVVYLVSLAKSESEIAFVDQLYANLQAKGISVYLDDRDERAGVKFNDAELVGFPFIVTVGKKSIESGKLEVKLRRSGEKLELSEAELVQLVME</sequence>
<reference evidence="14 15" key="1">
    <citation type="submission" date="2012-06" db="EMBL/GenBank/DDBJ databases">
        <title>The complete chromosome of genome of Turneriella parva DSM 21527.</title>
        <authorList>
            <consortium name="US DOE Joint Genome Institute (JGI-PGF)"/>
            <person name="Lucas S."/>
            <person name="Han J."/>
            <person name="Lapidus A."/>
            <person name="Bruce D."/>
            <person name="Goodwin L."/>
            <person name="Pitluck S."/>
            <person name="Peters L."/>
            <person name="Kyrpides N."/>
            <person name="Mavromatis K."/>
            <person name="Ivanova N."/>
            <person name="Mikhailova N."/>
            <person name="Chertkov O."/>
            <person name="Detter J.C."/>
            <person name="Tapia R."/>
            <person name="Han C."/>
            <person name="Land M."/>
            <person name="Hauser L."/>
            <person name="Markowitz V."/>
            <person name="Cheng J.-F."/>
            <person name="Hugenholtz P."/>
            <person name="Woyke T."/>
            <person name="Wu D."/>
            <person name="Gronow S."/>
            <person name="Wellnitz S."/>
            <person name="Brambilla E."/>
            <person name="Klenk H.-P."/>
            <person name="Eisen J.A."/>
        </authorList>
    </citation>
    <scope>NUCLEOTIDE SEQUENCE [LARGE SCALE GENOMIC DNA]</scope>
    <source>
        <strain evidence="15">ATCC BAA-1111 / DSM 21527 / NCTC 11395 / H</strain>
    </source>
</reference>
<dbReference type="SUPFAM" id="SSF55681">
    <property type="entry name" value="Class II aaRS and biotin synthetases"/>
    <property type="match status" value="1"/>
</dbReference>
<dbReference type="Pfam" id="PF03129">
    <property type="entry name" value="HGTP_anticodon"/>
    <property type="match status" value="1"/>
</dbReference>
<dbReference type="KEGG" id="tpx:Turpa_2046"/>
<dbReference type="PANTHER" id="PTHR42753">
    <property type="entry name" value="MITOCHONDRIAL RIBOSOME PROTEIN L39/PROLYL-TRNA LIGASE FAMILY MEMBER"/>
    <property type="match status" value="1"/>
</dbReference>
<dbReference type="STRING" id="869212.Turpa_2046"/>
<evidence type="ECO:0000256" key="7">
    <source>
        <dbReference type="ARBA" id="ARBA00022917"/>
    </source>
</evidence>
<dbReference type="InterPro" id="IPR004500">
    <property type="entry name" value="Pro-tRNA-synth_IIa_bac-type"/>
</dbReference>
<dbReference type="InterPro" id="IPR004154">
    <property type="entry name" value="Anticodon-bd"/>
</dbReference>
<keyword evidence="15" id="KW-1185">Reference proteome</keyword>
<dbReference type="InterPro" id="IPR002314">
    <property type="entry name" value="aa-tRNA-synt_IIb"/>
</dbReference>
<evidence type="ECO:0000313" key="14">
    <source>
        <dbReference type="EMBL" id="AFM12692.1"/>
    </source>
</evidence>
<dbReference type="InterPro" id="IPR045864">
    <property type="entry name" value="aa-tRNA-synth_II/BPL/LPL"/>
</dbReference>
<dbReference type="Gene3D" id="3.40.50.800">
    <property type="entry name" value="Anticodon-binding domain"/>
    <property type="match status" value="1"/>
</dbReference>
<dbReference type="Gene3D" id="3.30.930.10">
    <property type="entry name" value="Bira Bifunctional Protein, Domain 2"/>
    <property type="match status" value="2"/>
</dbReference>
<feature type="domain" description="Aminoacyl-transfer RNA synthetases class-II family profile" evidence="13">
    <location>
        <begin position="49"/>
        <end position="512"/>
    </location>
</feature>
<keyword evidence="5 12" id="KW-0547">Nucleotide-binding</keyword>
<keyword evidence="8 12" id="KW-0030">Aminoacyl-tRNA synthetase</keyword>
<evidence type="ECO:0000313" key="15">
    <source>
        <dbReference type="Proteomes" id="UP000006048"/>
    </source>
</evidence>
<dbReference type="Pfam" id="PF04073">
    <property type="entry name" value="tRNA_edit"/>
    <property type="match status" value="1"/>
</dbReference>
<evidence type="ECO:0000256" key="9">
    <source>
        <dbReference type="ARBA" id="ARBA00047671"/>
    </source>
</evidence>
<proteinExistence type="inferred from homology"/>
<evidence type="ECO:0000256" key="8">
    <source>
        <dbReference type="ARBA" id="ARBA00023146"/>
    </source>
</evidence>
<dbReference type="InterPro" id="IPR002316">
    <property type="entry name" value="Pro-tRNA-ligase_IIa"/>
</dbReference>
<dbReference type="SUPFAM" id="SSF52954">
    <property type="entry name" value="Class II aaRS ABD-related"/>
    <property type="match status" value="1"/>
</dbReference>
<dbReference type="InterPro" id="IPR023717">
    <property type="entry name" value="Pro-tRNA-Synthase_IIa_type1"/>
</dbReference>
<evidence type="ECO:0000256" key="2">
    <source>
        <dbReference type="ARBA" id="ARBA00011738"/>
    </source>
</evidence>
<dbReference type="PRINTS" id="PR01046">
    <property type="entry name" value="TRNASYNTHPRO"/>
</dbReference>
<dbReference type="InterPro" id="IPR033730">
    <property type="entry name" value="ProRS_core_prok"/>
</dbReference>
<name>I4B5Y5_TURPD</name>
<dbReference type="Proteomes" id="UP000006048">
    <property type="component" value="Chromosome"/>
</dbReference>
<dbReference type="HOGENOM" id="CLU_016739_0_0_12"/>
<comment type="subunit">
    <text evidence="2 12">Homodimer.</text>
</comment>
<keyword evidence="4 12" id="KW-0436">Ligase</keyword>
<evidence type="ECO:0000256" key="4">
    <source>
        <dbReference type="ARBA" id="ARBA00022598"/>
    </source>
</evidence>
<organism evidence="14 15">
    <name type="scientific">Turneriella parva (strain ATCC BAA-1111 / DSM 21527 / NCTC 11395 / H)</name>
    <name type="common">Leptospira parva</name>
    <dbReference type="NCBI Taxonomy" id="869212"/>
    <lineage>
        <taxon>Bacteria</taxon>
        <taxon>Pseudomonadati</taxon>
        <taxon>Spirochaetota</taxon>
        <taxon>Spirochaetia</taxon>
        <taxon>Leptospirales</taxon>
        <taxon>Leptospiraceae</taxon>
        <taxon>Turneriella</taxon>
    </lineage>
</organism>
<dbReference type="AlphaFoldDB" id="I4B5Y5"/>
<dbReference type="HAMAP" id="MF_01569">
    <property type="entry name" value="Pro_tRNA_synth_type1"/>
    <property type="match status" value="1"/>
</dbReference>
<evidence type="ECO:0000256" key="12">
    <source>
        <dbReference type="HAMAP-Rule" id="MF_01569"/>
    </source>
</evidence>
<dbReference type="InterPro" id="IPR036621">
    <property type="entry name" value="Anticodon-bd_dom_sf"/>
</dbReference>
<evidence type="ECO:0000259" key="13">
    <source>
        <dbReference type="PROSITE" id="PS50862"/>
    </source>
</evidence>
<evidence type="ECO:0000256" key="10">
    <source>
        <dbReference type="ARBA" id="ARBA00053664"/>
    </source>
</evidence>
<comment type="subcellular location">
    <subcellularLocation>
        <location evidence="1 12">Cytoplasm</location>
    </subcellularLocation>
</comment>
<dbReference type="GO" id="GO:0002161">
    <property type="term" value="F:aminoacyl-tRNA deacylase activity"/>
    <property type="evidence" value="ECO:0007669"/>
    <property type="project" value="InterPro"/>
</dbReference>
<evidence type="ECO:0000256" key="5">
    <source>
        <dbReference type="ARBA" id="ARBA00022741"/>
    </source>
</evidence>
<comment type="domain">
    <text evidence="12">Consists of three domains: the N-terminal catalytic domain, the editing domain and the C-terminal anticodon-binding domain.</text>
</comment>
<dbReference type="GO" id="GO:0006433">
    <property type="term" value="P:prolyl-tRNA aminoacylation"/>
    <property type="evidence" value="ECO:0007669"/>
    <property type="project" value="UniProtKB-UniRule"/>
</dbReference>
<dbReference type="SUPFAM" id="SSF55826">
    <property type="entry name" value="YbaK/ProRS associated domain"/>
    <property type="match status" value="1"/>
</dbReference>
<gene>
    <name evidence="12" type="primary">proS</name>
    <name evidence="14" type="ordered locus">Turpa_2046</name>
</gene>
<dbReference type="InterPro" id="IPR006195">
    <property type="entry name" value="aa-tRNA-synth_II"/>
</dbReference>
<dbReference type="GO" id="GO:0005524">
    <property type="term" value="F:ATP binding"/>
    <property type="evidence" value="ECO:0007669"/>
    <property type="project" value="UniProtKB-UniRule"/>
</dbReference>
<dbReference type="PROSITE" id="PS50862">
    <property type="entry name" value="AA_TRNA_LIGASE_II"/>
    <property type="match status" value="1"/>
</dbReference>
<evidence type="ECO:0000256" key="3">
    <source>
        <dbReference type="ARBA" id="ARBA00022490"/>
    </source>
</evidence>
<dbReference type="InterPro" id="IPR044140">
    <property type="entry name" value="ProRS_anticodon_short"/>
</dbReference>
<keyword evidence="7 12" id="KW-0648">Protein biosynthesis</keyword>
<dbReference type="FunFam" id="3.30.930.10:FF:000042">
    <property type="entry name" value="probable proline--tRNA ligase, mitochondrial"/>
    <property type="match status" value="1"/>
</dbReference>
<comment type="similarity">
    <text evidence="11 12">Belongs to the class-II aminoacyl-tRNA synthetase family. ProS type 1 subfamily.</text>
</comment>
<dbReference type="PATRIC" id="fig|869212.3.peg.2048"/>
<dbReference type="OrthoDB" id="9809052at2"/>
<dbReference type="EC" id="6.1.1.15" evidence="12"/>
<comment type="catalytic activity">
    <reaction evidence="9 12">
        <text>tRNA(Pro) + L-proline + ATP = L-prolyl-tRNA(Pro) + AMP + diphosphate</text>
        <dbReference type="Rhea" id="RHEA:14305"/>
        <dbReference type="Rhea" id="RHEA-COMP:9700"/>
        <dbReference type="Rhea" id="RHEA-COMP:9702"/>
        <dbReference type="ChEBI" id="CHEBI:30616"/>
        <dbReference type="ChEBI" id="CHEBI:33019"/>
        <dbReference type="ChEBI" id="CHEBI:60039"/>
        <dbReference type="ChEBI" id="CHEBI:78442"/>
        <dbReference type="ChEBI" id="CHEBI:78532"/>
        <dbReference type="ChEBI" id="CHEBI:456215"/>
        <dbReference type="EC" id="6.1.1.15"/>
    </reaction>
</comment>
<keyword evidence="6 12" id="KW-0067">ATP-binding</keyword>
<comment type="function">
    <text evidence="10 12">Catalyzes the attachment of proline to tRNA(Pro) in a two-step reaction: proline is first activated by ATP to form Pro-AMP and then transferred to the acceptor end of tRNA(Pro). As ProRS can inadvertently accommodate and process non-cognate amino acids such as alanine and cysteine, to avoid such errors it has two additional distinct editing activities against alanine. One activity is designated as 'pretransfer' editing and involves the tRNA(Pro)-independent hydrolysis of activated Ala-AMP. The other activity is designated 'posttransfer' editing and involves deacylation of mischarged Ala-tRNA(Pro). The misacylated Cys-tRNA(Pro) is not edited by ProRS.</text>
</comment>
<dbReference type="CDD" id="cd00779">
    <property type="entry name" value="ProRS_core_prok"/>
    <property type="match status" value="1"/>
</dbReference>
<dbReference type="Pfam" id="PF00587">
    <property type="entry name" value="tRNA-synt_2b"/>
    <property type="match status" value="1"/>
</dbReference>
<dbReference type="NCBIfam" id="TIGR00409">
    <property type="entry name" value="proS_fam_II"/>
    <property type="match status" value="1"/>
</dbReference>
<evidence type="ECO:0000256" key="11">
    <source>
        <dbReference type="ARBA" id="ARBA00060755"/>
    </source>
</evidence>